<evidence type="ECO:0000313" key="9">
    <source>
        <dbReference type="EMBL" id="RFA97525.1"/>
    </source>
</evidence>
<feature type="binding site" evidence="6 7">
    <location>
        <position position="95"/>
    </location>
    <ligand>
        <name>S-adenosyl-L-methionine</name>
        <dbReference type="ChEBI" id="CHEBI:59789"/>
    </ligand>
</feature>
<feature type="binding site" evidence="6 7">
    <location>
        <position position="36"/>
    </location>
    <ligand>
        <name>S-adenosyl-L-methionine</name>
        <dbReference type="ChEBI" id="CHEBI:59789"/>
    </ligand>
</feature>
<dbReference type="SMART" id="SM00650">
    <property type="entry name" value="rADc"/>
    <property type="match status" value="1"/>
</dbReference>
<dbReference type="NCBIfam" id="TIGR00755">
    <property type="entry name" value="ksgA"/>
    <property type="match status" value="1"/>
</dbReference>
<keyword evidence="4 6" id="KW-0949">S-adenosyl-L-methionine</keyword>
<dbReference type="Gene3D" id="3.40.50.150">
    <property type="entry name" value="Vaccinia Virus protein VP39"/>
    <property type="match status" value="1"/>
</dbReference>
<dbReference type="PROSITE" id="PS51689">
    <property type="entry name" value="SAM_RNA_A_N6_MT"/>
    <property type="match status" value="1"/>
</dbReference>
<dbReference type="InterPro" id="IPR011530">
    <property type="entry name" value="rRNA_adenine_dimethylase"/>
</dbReference>
<feature type="binding site" evidence="6 7">
    <location>
        <position position="57"/>
    </location>
    <ligand>
        <name>S-adenosyl-L-methionine</name>
        <dbReference type="ChEBI" id="CHEBI:59789"/>
    </ligand>
</feature>
<feature type="binding site" evidence="6 7">
    <location>
        <position position="13"/>
    </location>
    <ligand>
        <name>S-adenosyl-L-methionine</name>
        <dbReference type="ChEBI" id="CHEBI:59789"/>
    </ligand>
</feature>
<evidence type="ECO:0000313" key="10">
    <source>
        <dbReference type="Proteomes" id="UP000256877"/>
    </source>
</evidence>
<dbReference type="CDD" id="cd02440">
    <property type="entry name" value="AdoMet_MTases"/>
    <property type="match status" value="1"/>
</dbReference>
<dbReference type="AlphaFoldDB" id="A0A371R1T4"/>
<dbReference type="Pfam" id="PF00398">
    <property type="entry name" value="RrnaAD"/>
    <property type="match status" value="1"/>
</dbReference>
<evidence type="ECO:0000256" key="4">
    <source>
        <dbReference type="ARBA" id="ARBA00022691"/>
    </source>
</evidence>
<gene>
    <name evidence="6 9" type="primary">rsmA</name>
    <name evidence="6" type="synonym">ksgA</name>
    <name evidence="9" type="ORF">CGL52_09005</name>
</gene>
<dbReference type="InterPro" id="IPR020598">
    <property type="entry name" value="rRNA_Ade_methylase_Trfase_N"/>
</dbReference>
<dbReference type="HAMAP" id="MF_00607">
    <property type="entry name" value="16SrRNA_methyltr_A"/>
    <property type="match status" value="1"/>
</dbReference>
<comment type="subcellular location">
    <subcellularLocation>
        <location evidence="6">Cytoplasm</location>
    </subcellularLocation>
</comment>
<dbReference type="RefSeq" id="WP_116430549.1">
    <property type="nucleotide sequence ID" value="NZ_NMUF01000025.1"/>
</dbReference>
<dbReference type="Proteomes" id="UP000256877">
    <property type="component" value="Unassembled WGS sequence"/>
</dbReference>
<comment type="function">
    <text evidence="6">Specifically dimethylates two adjacent adenosines in the loop of a conserved hairpin near the 3'-end of 16S rRNA in the 30S particle. May play a critical role in biogenesis of 30S subunits.</text>
</comment>
<protein>
    <recommendedName>
        <fullName evidence="6">Probable ribosomal RNA small subunit methyltransferase A</fullName>
        <ecNumber evidence="6">2.1.1.-</ecNumber>
    </recommendedName>
    <alternativeName>
        <fullName evidence="6">16S rRNA dimethyladenosine transferase</fullName>
    </alternativeName>
    <alternativeName>
        <fullName evidence="6">16S rRNA dimethylase</fullName>
    </alternativeName>
    <alternativeName>
        <fullName evidence="6">S-adenosylmethionine-6-N',N'-adenosyl(rRNA) dimethyltransferase</fullName>
    </alternativeName>
</protein>
<dbReference type="EMBL" id="NMUF01000025">
    <property type="protein sequence ID" value="RFA97525.1"/>
    <property type="molecule type" value="Genomic_DNA"/>
</dbReference>
<keyword evidence="6" id="KW-0963">Cytoplasm</keyword>
<keyword evidence="3 6" id="KW-0808">Transferase</keyword>
<dbReference type="InterPro" id="IPR001737">
    <property type="entry name" value="KsgA/Erm"/>
</dbReference>
<comment type="similarity">
    <text evidence="6">Belongs to the class I-like SAM-binding methyltransferase superfamily. rRNA adenine N(6)-methyltransferase family. RsmA subfamily.</text>
</comment>
<dbReference type="OrthoDB" id="9883at2157"/>
<keyword evidence="2 6" id="KW-0489">Methyltransferase</keyword>
<evidence type="ECO:0000256" key="6">
    <source>
        <dbReference type="HAMAP-Rule" id="MF_00607"/>
    </source>
</evidence>
<dbReference type="EC" id="2.1.1.-" evidence="6"/>
<keyword evidence="5 6" id="KW-0694">RNA-binding</keyword>
<dbReference type="GO" id="GO:0003723">
    <property type="term" value="F:RNA binding"/>
    <property type="evidence" value="ECO:0007669"/>
    <property type="project" value="UniProtKB-UniRule"/>
</dbReference>
<evidence type="ECO:0000256" key="1">
    <source>
        <dbReference type="ARBA" id="ARBA00022552"/>
    </source>
</evidence>
<dbReference type="PROSITE" id="PS01131">
    <property type="entry name" value="RRNA_A_DIMETH"/>
    <property type="match status" value="1"/>
</dbReference>
<keyword evidence="1 6" id="KW-0698">rRNA processing</keyword>
<reference evidence="9 10" key="1">
    <citation type="submission" date="2017-07" db="EMBL/GenBank/DDBJ databases">
        <title>Draft genome sequence of aerobic hyperthermophilic archaea, Pyrobaculum aerophilum YKB31 and YKB32.</title>
        <authorList>
            <person name="Mochizuki T."/>
            <person name="Berliner A.J."/>
            <person name="Yoshida-Takashima Y."/>
            <person name="Takaki Y."/>
            <person name="Nunoura T."/>
            <person name="Takai K."/>
        </authorList>
    </citation>
    <scope>NUCLEOTIDE SEQUENCE [LARGE SCALE GENOMIC DNA]</scope>
    <source>
        <strain evidence="9 10">YKB32</strain>
    </source>
</reference>
<evidence type="ECO:0000256" key="2">
    <source>
        <dbReference type="ARBA" id="ARBA00022603"/>
    </source>
</evidence>
<dbReference type="PANTHER" id="PTHR11727">
    <property type="entry name" value="DIMETHYLADENOSINE TRANSFERASE"/>
    <property type="match status" value="1"/>
</dbReference>
<dbReference type="GO" id="GO:0005737">
    <property type="term" value="C:cytoplasm"/>
    <property type="evidence" value="ECO:0007669"/>
    <property type="project" value="UniProtKB-SubCell"/>
</dbReference>
<sequence length="230" mass="25933">MCREEAALAQHFLRDPSVAEYIAGLVPSGLDVIEVGPGAGALTIPLAKRSKTVYAIEIDKALAERLRGIAPPNVVIIVGDALEVEWPRADFFVSNVPYSITSPLLFKLIRHRLPAVLTIQREVAERLVARPGSEDYGRLTVAVQCFYDVEILRVLPPYMFDPPPKVYSAVVRLMPKAPCVDNFDEFEKFSAWLFSARRKTLRRLKLADSTKRVYQLTLEELVELFKRHKA</sequence>
<dbReference type="SUPFAM" id="SSF53335">
    <property type="entry name" value="S-adenosyl-L-methionine-dependent methyltransferases"/>
    <property type="match status" value="1"/>
</dbReference>
<feature type="domain" description="Ribosomal RNA adenine methylase transferase N-terminal" evidence="8">
    <location>
        <begin position="18"/>
        <end position="177"/>
    </location>
</feature>
<dbReference type="InterPro" id="IPR029063">
    <property type="entry name" value="SAM-dependent_MTases_sf"/>
</dbReference>
<organism evidence="9 10">
    <name type="scientific">Pyrobaculum aerophilum</name>
    <dbReference type="NCBI Taxonomy" id="13773"/>
    <lineage>
        <taxon>Archaea</taxon>
        <taxon>Thermoproteota</taxon>
        <taxon>Thermoprotei</taxon>
        <taxon>Thermoproteales</taxon>
        <taxon>Thermoproteaceae</taxon>
        <taxon>Pyrobaculum</taxon>
    </lineage>
</organism>
<dbReference type="PANTHER" id="PTHR11727:SF7">
    <property type="entry name" value="DIMETHYLADENOSINE TRANSFERASE-RELATED"/>
    <property type="match status" value="1"/>
</dbReference>
<evidence type="ECO:0000256" key="7">
    <source>
        <dbReference type="PROSITE-ProRule" id="PRU01026"/>
    </source>
</evidence>
<dbReference type="InterPro" id="IPR020596">
    <property type="entry name" value="rRNA_Ade_Mease_Trfase_CS"/>
</dbReference>
<comment type="caution">
    <text evidence="9">The sequence shown here is derived from an EMBL/GenBank/DDBJ whole genome shotgun (WGS) entry which is preliminary data.</text>
</comment>
<accession>A0A371R1T4</accession>
<proteinExistence type="inferred from homology"/>
<evidence type="ECO:0000256" key="3">
    <source>
        <dbReference type="ARBA" id="ARBA00022679"/>
    </source>
</evidence>
<feature type="binding site" evidence="6 7">
    <location>
        <position position="11"/>
    </location>
    <ligand>
        <name>S-adenosyl-L-methionine</name>
        <dbReference type="ChEBI" id="CHEBI:59789"/>
    </ligand>
</feature>
<name>A0A371R1T4_9CREN</name>
<evidence type="ECO:0000259" key="8">
    <source>
        <dbReference type="SMART" id="SM00650"/>
    </source>
</evidence>
<dbReference type="GO" id="GO:0000179">
    <property type="term" value="F:rRNA (adenine-N6,N6-)-dimethyltransferase activity"/>
    <property type="evidence" value="ECO:0007669"/>
    <property type="project" value="UniProtKB-UniRule"/>
</dbReference>
<feature type="binding site" evidence="6 7">
    <location>
        <position position="80"/>
    </location>
    <ligand>
        <name>S-adenosyl-L-methionine</name>
        <dbReference type="ChEBI" id="CHEBI:59789"/>
    </ligand>
</feature>
<evidence type="ECO:0000256" key="5">
    <source>
        <dbReference type="ARBA" id="ARBA00022884"/>
    </source>
</evidence>